<dbReference type="InterPro" id="IPR036890">
    <property type="entry name" value="HATPase_C_sf"/>
</dbReference>
<dbReference type="SUPFAM" id="SSF81606">
    <property type="entry name" value="PP2C-like"/>
    <property type="match status" value="1"/>
</dbReference>
<evidence type="ECO:0000259" key="2">
    <source>
        <dbReference type="SMART" id="SM00065"/>
    </source>
</evidence>
<dbReference type="Pfam" id="PF07228">
    <property type="entry name" value="SpoIIE"/>
    <property type="match status" value="1"/>
</dbReference>
<evidence type="ECO:0000313" key="5">
    <source>
        <dbReference type="Proteomes" id="UP000664109"/>
    </source>
</evidence>
<dbReference type="Pfam" id="PF13581">
    <property type="entry name" value="HATPase_c_2"/>
    <property type="match status" value="1"/>
</dbReference>
<comment type="caution">
    <text evidence="4">The sequence shown here is derived from an EMBL/GenBank/DDBJ whole genome shotgun (WGS) entry which is preliminary data.</text>
</comment>
<dbReference type="Gene3D" id="3.30.450.40">
    <property type="match status" value="1"/>
</dbReference>
<dbReference type="InterPro" id="IPR001932">
    <property type="entry name" value="PPM-type_phosphatase-like_dom"/>
</dbReference>
<dbReference type="PANTHER" id="PTHR43156">
    <property type="entry name" value="STAGE II SPORULATION PROTEIN E-RELATED"/>
    <property type="match status" value="1"/>
</dbReference>
<sequence length="738" mass="78216">MTSAPRGDGNGRAGGWDQDSALARAVLSQQSIAVMELDMDLRPVRTNGAYAAMRPGGAGDDWLLEVTGTGAHGTVRAFMARVAETGTPVVAAEYPLGPEGSDRMVSLTCIRVTDPLGAPVGIAIAAVEVTERHRAQRRLSAAYREAFEIGGSLDVVHSARDLAAVLVPALGDLAFVDFPDDVLQGRDPTPGYHGAEAFAARRVATKSADGEWPAGLVRVGELVPTPPEPLMPAETTAGGALVIDEELGRRIVGDDPHLLRRLMPEGMRHALGCPLHHRGRFFGYAQVYRVDNPDPFGEADVKLMQDLCFRAALAIDNAFRFTREHRTAVVLQQSLLPPAATETAAAETAGAYLPAGGSVSVGGDWFDAFPVSSLRMALVVGDVIGHGLQATATMARLRTAVQTLADLDLPPDELLTRLDDLVQRMVAESKEPDTVGASCLFAVYDPVTGVCQMASAGHPPPVVVRPDGSAEYAAVVPGPTLGVGDNPFEVFSTTLPVGSVLALYTDGLVRRAGGGDDAPGGAEDPLPAELAKLVADGRSLDGIAAELTARRAAPEQPADDVTVLLARTRAVDGRDTATWEYAADPAAVHDARTDVVRQLEVWGLQEQSFATELIVSELVTNAIRHAGGPVVLRLIRDRVLVCEVADPSNTQPRLRRALSTDEGGRGLFLIAQLSTRWGCRYGARGKTIWTEQALDPARVSGCRGWWSCGSRRGPAGPSRWSGVRWSSRCAAGPSPCRR</sequence>
<dbReference type="Gene3D" id="3.30.565.10">
    <property type="entry name" value="Histidine kinase-like ATPase, C-terminal domain"/>
    <property type="match status" value="1"/>
</dbReference>
<dbReference type="Gene3D" id="3.60.40.10">
    <property type="entry name" value="PPM-type phosphatase domain"/>
    <property type="match status" value="1"/>
</dbReference>
<reference evidence="4 5" key="1">
    <citation type="journal article" date="2016" name="Arch. Microbiol.">
        <title>Streptomyces zhihengii sp. nov., isolated from rhizospheric soil of Psammosilene tunicoides.</title>
        <authorList>
            <person name="Huang M.J."/>
            <person name="Fei J.J."/>
            <person name="Salam N."/>
            <person name="Kim C.J."/>
            <person name="Hozzein W.N."/>
            <person name="Xiao M."/>
            <person name="Huang H.Q."/>
            <person name="Li W.J."/>
        </authorList>
    </citation>
    <scope>NUCLEOTIDE SEQUENCE [LARGE SCALE GENOMIC DNA]</scope>
    <source>
        <strain evidence="4 5">YIM T102</strain>
    </source>
</reference>
<dbReference type="InterPro" id="IPR029016">
    <property type="entry name" value="GAF-like_dom_sf"/>
</dbReference>
<feature type="domain" description="GAF" evidence="2">
    <location>
        <begin position="134"/>
        <end position="325"/>
    </location>
</feature>
<dbReference type="PANTHER" id="PTHR43156:SF2">
    <property type="entry name" value="STAGE II SPORULATION PROTEIN E"/>
    <property type="match status" value="1"/>
</dbReference>
<gene>
    <name evidence="4" type="ORF">JE024_33740</name>
</gene>
<dbReference type="SUPFAM" id="SSF55781">
    <property type="entry name" value="GAF domain-like"/>
    <property type="match status" value="1"/>
</dbReference>
<dbReference type="SUPFAM" id="SSF55874">
    <property type="entry name" value="ATPase domain of HSP90 chaperone/DNA topoisomerase II/histidine kinase"/>
    <property type="match status" value="1"/>
</dbReference>
<dbReference type="Gene3D" id="3.30.450.20">
    <property type="entry name" value="PAS domain"/>
    <property type="match status" value="1"/>
</dbReference>
<dbReference type="EMBL" id="JAFEJA010000002">
    <property type="protein sequence ID" value="MBM9623559.1"/>
    <property type="molecule type" value="Genomic_DNA"/>
</dbReference>
<dbReference type="InterPro" id="IPR013656">
    <property type="entry name" value="PAS_4"/>
</dbReference>
<dbReference type="CDD" id="cd16936">
    <property type="entry name" value="HATPase_RsbW-like"/>
    <property type="match status" value="1"/>
</dbReference>
<dbReference type="Proteomes" id="UP000664109">
    <property type="component" value="Unassembled WGS sequence"/>
</dbReference>
<dbReference type="InterPro" id="IPR036457">
    <property type="entry name" value="PPM-type-like_dom_sf"/>
</dbReference>
<dbReference type="SMART" id="SM00065">
    <property type="entry name" value="GAF"/>
    <property type="match status" value="1"/>
</dbReference>
<keyword evidence="5" id="KW-1185">Reference proteome</keyword>
<evidence type="ECO:0000259" key="3">
    <source>
        <dbReference type="SMART" id="SM00331"/>
    </source>
</evidence>
<dbReference type="InterPro" id="IPR035965">
    <property type="entry name" value="PAS-like_dom_sf"/>
</dbReference>
<dbReference type="SUPFAM" id="SSF55785">
    <property type="entry name" value="PYP-like sensor domain (PAS domain)"/>
    <property type="match status" value="1"/>
</dbReference>
<accession>A0ABS2V251</accession>
<dbReference type="InterPro" id="IPR052016">
    <property type="entry name" value="Bact_Sigma-Reg"/>
</dbReference>
<feature type="domain" description="PPM-type phosphatase" evidence="3">
    <location>
        <begin position="346"/>
        <end position="568"/>
    </location>
</feature>
<dbReference type="InterPro" id="IPR003018">
    <property type="entry name" value="GAF"/>
</dbReference>
<proteinExistence type="predicted"/>
<dbReference type="InterPro" id="IPR003594">
    <property type="entry name" value="HATPase_dom"/>
</dbReference>
<dbReference type="Pfam" id="PF08448">
    <property type="entry name" value="PAS_4"/>
    <property type="match status" value="1"/>
</dbReference>
<dbReference type="Pfam" id="PF01590">
    <property type="entry name" value="GAF"/>
    <property type="match status" value="1"/>
</dbReference>
<evidence type="ECO:0000313" key="4">
    <source>
        <dbReference type="EMBL" id="MBM9623559.1"/>
    </source>
</evidence>
<name>A0ABS2V251_9ACTN</name>
<organism evidence="4 5">
    <name type="scientific">Streptomyces zhihengii</name>
    <dbReference type="NCBI Taxonomy" id="1818004"/>
    <lineage>
        <taxon>Bacteria</taxon>
        <taxon>Bacillati</taxon>
        <taxon>Actinomycetota</taxon>
        <taxon>Actinomycetes</taxon>
        <taxon>Kitasatosporales</taxon>
        <taxon>Streptomycetaceae</taxon>
        <taxon>Streptomyces</taxon>
    </lineage>
</organism>
<dbReference type="SMART" id="SM00331">
    <property type="entry name" value="PP2C_SIG"/>
    <property type="match status" value="1"/>
</dbReference>
<protein>
    <submittedName>
        <fullName evidence="4">SpoIIE family protein phosphatase</fullName>
    </submittedName>
</protein>
<keyword evidence="1" id="KW-0378">Hydrolase</keyword>
<evidence type="ECO:0000256" key="1">
    <source>
        <dbReference type="ARBA" id="ARBA00022801"/>
    </source>
</evidence>